<dbReference type="PRINTS" id="PR00039">
    <property type="entry name" value="HTHLYSR"/>
</dbReference>
<dbReference type="EMBL" id="CP065668">
    <property type="protein sequence ID" value="QPS05897.1"/>
    <property type="molecule type" value="Genomic_DNA"/>
</dbReference>
<dbReference type="InterPro" id="IPR036388">
    <property type="entry name" value="WH-like_DNA-bd_sf"/>
</dbReference>
<evidence type="ECO:0000313" key="7">
    <source>
        <dbReference type="Proteomes" id="UP000594778"/>
    </source>
</evidence>
<evidence type="ECO:0000313" key="6">
    <source>
        <dbReference type="EMBL" id="QPS05897.1"/>
    </source>
</evidence>
<name>A0A7T2RZA9_DELAC</name>
<dbReference type="SUPFAM" id="SSF53850">
    <property type="entry name" value="Periplasmic binding protein-like II"/>
    <property type="match status" value="1"/>
</dbReference>
<sequence>MRIDDLELFVAVAEHGSQQRAAESRGLTQSALSKAMARLEDEAGLALFERAAKGLTLTRTGTGMLAHARGVLQSMQALRSALDEQRASHAGQVRLGSIPYLMPSLVSPLLARFFVQRPLATFSIETHMSAHLMTLLRKGHIDLALVAVPAQIPADVECMPLGTMRMQIVARADHPRLRRLRGWPDLVGERWAMPAASLYLRQWLDEKFALAGLAPPRVAVESTASPVAFAQLLRQSDLLGLMLSRALHQPEGQCLVALRGEGMAWSHELAVCWRAGARLSPLCLDFRDAVTQWCAEHGV</sequence>
<evidence type="ECO:0000256" key="3">
    <source>
        <dbReference type="ARBA" id="ARBA00023125"/>
    </source>
</evidence>
<feature type="domain" description="HTH lysR-type" evidence="5">
    <location>
        <begin position="1"/>
        <end position="58"/>
    </location>
</feature>
<keyword evidence="4" id="KW-0804">Transcription</keyword>
<dbReference type="PROSITE" id="PS50931">
    <property type="entry name" value="HTH_LYSR"/>
    <property type="match status" value="1"/>
</dbReference>
<dbReference type="AlphaFoldDB" id="A0A7T2RZA9"/>
<evidence type="ECO:0000256" key="1">
    <source>
        <dbReference type="ARBA" id="ARBA00009437"/>
    </source>
</evidence>
<protein>
    <submittedName>
        <fullName evidence="6">LysR family transcriptional regulator</fullName>
    </submittedName>
</protein>
<accession>A0A7T2RZA9</accession>
<proteinExistence type="inferred from homology"/>
<evidence type="ECO:0000259" key="5">
    <source>
        <dbReference type="PROSITE" id="PS50931"/>
    </source>
</evidence>
<dbReference type="FunFam" id="1.10.10.10:FF:000001">
    <property type="entry name" value="LysR family transcriptional regulator"/>
    <property type="match status" value="1"/>
</dbReference>
<dbReference type="Proteomes" id="UP000594778">
    <property type="component" value="Chromosome"/>
</dbReference>
<organism evidence="6 7">
    <name type="scientific">Delftia acidovorans</name>
    <name type="common">Pseudomonas acidovorans</name>
    <name type="synonym">Comamonas acidovorans</name>
    <dbReference type="NCBI Taxonomy" id="80866"/>
    <lineage>
        <taxon>Bacteria</taxon>
        <taxon>Pseudomonadati</taxon>
        <taxon>Pseudomonadota</taxon>
        <taxon>Betaproteobacteria</taxon>
        <taxon>Burkholderiales</taxon>
        <taxon>Comamonadaceae</taxon>
        <taxon>Delftia</taxon>
    </lineage>
</organism>
<dbReference type="Gene3D" id="1.10.10.10">
    <property type="entry name" value="Winged helix-like DNA-binding domain superfamily/Winged helix DNA-binding domain"/>
    <property type="match status" value="1"/>
</dbReference>
<dbReference type="PANTHER" id="PTHR30419">
    <property type="entry name" value="HTH-TYPE TRANSCRIPTIONAL REGULATOR YBHD"/>
    <property type="match status" value="1"/>
</dbReference>
<dbReference type="InterPro" id="IPR000847">
    <property type="entry name" value="LysR_HTH_N"/>
</dbReference>
<dbReference type="SUPFAM" id="SSF46785">
    <property type="entry name" value="Winged helix' DNA-binding domain"/>
    <property type="match status" value="1"/>
</dbReference>
<dbReference type="Pfam" id="PF00126">
    <property type="entry name" value="HTH_1"/>
    <property type="match status" value="1"/>
</dbReference>
<gene>
    <name evidence="6" type="ORF">I6G66_16355</name>
</gene>
<evidence type="ECO:0000256" key="4">
    <source>
        <dbReference type="ARBA" id="ARBA00023163"/>
    </source>
</evidence>
<dbReference type="GO" id="GO:0003700">
    <property type="term" value="F:DNA-binding transcription factor activity"/>
    <property type="evidence" value="ECO:0007669"/>
    <property type="project" value="InterPro"/>
</dbReference>
<dbReference type="Gene3D" id="3.40.190.290">
    <property type="match status" value="1"/>
</dbReference>
<dbReference type="GO" id="GO:0003677">
    <property type="term" value="F:DNA binding"/>
    <property type="evidence" value="ECO:0007669"/>
    <property type="project" value="UniProtKB-KW"/>
</dbReference>
<dbReference type="InterPro" id="IPR005119">
    <property type="entry name" value="LysR_subst-bd"/>
</dbReference>
<dbReference type="InterPro" id="IPR050950">
    <property type="entry name" value="HTH-type_LysR_regulators"/>
</dbReference>
<evidence type="ECO:0000256" key="2">
    <source>
        <dbReference type="ARBA" id="ARBA00023015"/>
    </source>
</evidence>
<dbReference type="Pfam" id="PF03466">
    <property type="entry name" value="LysR_substrate"/>
    <property type="match status" value="1"/>
</dbReference>
<comment type="similarity">
    <text evidence="1">Belongs to the LysR transcriptional regulatory family.</text>
</comment>
<dbReference type="RefSeq" id="WP_197953389.1">
    <property type="nucleotide sequence ID" value="NZ_CP065668.1"/>
</dbReference>
<keyword evidence="2" id="KW-0805">Transcription regulation</keyword>
<keyword evidence="3" id="KW-0238">DNA-binding</keyword>
<reference evidence="6 7" key="1">
    <citation type="submission" date="2020-12" db="EMBL/GenBank/DDBJ databases">
        <title>FDA dAtabase for Regulatory Grade micrObial Sequences (FDA-ARGOS): Supporting development and validation of Infectious Disease Dx tests.</title>
        <authorList>
            <person name="Sproer C."/>
            <person name="Gronow S."/>
            <person name="Severitt S."/>
            <person name="Schroder I."/>
            <person name="Tallon L."/>
            <person name="Sadzewicz L."/>
            <person name="Zhao X."/>
            <person name="Boylan J."/>
            <person name="Ott S."/>
            <person name="Bowen H."/>
            <person name="Vavikolanu K."/>
            <person name="Mehta A."/>
            <person name="Aluvathingal J."/>
            <person name="Nadendla S."/>
            <person name="Lowell S."/>
            <person name="Myers T."/>
            <person name="Yan Y."/>
            <person name="Sichtig H."/>
        </authorList>
    </citation>
    <scope>NUCLEOTIDE SEQUENCE [LARGE SCALE GENOMIC DNA]</scope>
    <source>
        <strain evidence="6 7">FDAARGOS_909</strain>
    </source>
</reference>
<dbReference type="InterPro" id="IPR036390">
    <property type="entry name" value="WH_DNA-bd_sf"/>
</dbReference>
<dbReference type="GO" id="GO:0005829">
    <property type="term" value="C:cytosol"/>
    <property type="evidence" value="ECO:0007669"/>
    <property type="project" value="TreeGrafter"/>
</dbReference>